<reference evidence="3" key="1">
    <citation type="submission" date="2016-12" db="EMBL/GenBank/DDBJ databases">
        <authorList>
            <person name="Brunel B."/>
        </authorList>
    </citation>
    <scope>NUCLEOTIDE SEQUENCE [LARGE SCALE GENOMIC DNA]</scope>
</reference>
<dbReference type="EMBL" id="FUIG01000103">
    <property type="protein sequence ID" value="SJM35643.1"/>
    <property type="molecule type" value="Genomic_DNA"/>
</dbReference>
<name>A0A2P9AX05_9HYPH</name>
<evidence type="ECO:0000256" key="1">
    <source>
        <dbReference type="SAM" id="MobiDB-lite"/>
    </source>
</evidence>
<organism evidence="2 3">
    <name type="scientific">Mesorhizobium delmotii</name>
    <dbReference type="NCBI Taxonomy" id="1631247"/>
    <lineage>
        <taxon>Bacteria</taxon>
        <taxon>Pseudomonadati</taxon>
        <taxon>Pseudomonadota</taxon>
        <taxon>Alphaproteobacteria</taxon>
        <taxon>Hyphomicrobiales</taxon>
        <taxon>Phyllobacteriaceae</taxon>
        <taxon>Mesorhizobium</taxon>
    </lineage>
</organism>
<protein>
    <submittedName>
        <fullName evidence="2">Uncharacterized protein</fullName>
    </submittedName>
</protein>
<gene>
    <name evidence="2" type="ORF">BQ8482_90018</name>
</gene>
<sequence length="87" mass="9791">MRFLVESWISLFSRLAYNLPVRGDLSSVLNSDRVKNRDFADADLAYGIVRLAEQRASAAPAGSWPWRHRPRSRPVGANAGDRLGRRP</sequence>
<proteinExistence type="predicted"/>
<feature type="region of interest" description="Disordered" evidence="1">
    <location>
        <begin position="56"/>
        <end position="87"/>
    </location>
</feature>
<evidence type="ECO:0000313" key="3">
    <source>
        <dbReference type="Proteomes" id="UP000245698"/>
    </source>
</evidence>
<evidence type="ECO:0000313" key="2">
    <source>
        <dbReference type="EMBL" id="SJM35643.1"/>
    </source>
</evidence>
<dbReference type="AlphaFoldDB" id="A0A2P9AX05"/>
<keyword evidence="3" id="KW-1185">Reference proteome</keyword>
<accession>A0A2P9AX05</accession>
<dbReference type="Proteomes" id="UP000245698">
    <property type="component" value="Unassembled WGS sequence"/>
</dbReference>